<protein>
    <submittedName>
        <fullName evidence="2">Uncharacterized protein</fullName>
    </submittedName>
</protein>
<sequence>MQPLPQVQAQKKRSPWLYVGLGCGGLLLLGVVGFGLIAYFVSSKVDEYKEEQNNPLVRTRKAKRLLGAKELPEPYEALMTMSFPLVMDMVMLGRPAEEGSGTHGFTYFHVLQDVPNVKKVREYTEGKRESPGALVGDDFQLEAHEVLRRGELPFPHHKVRYVSQRGRFSYGTDVSTRGLSALVLFECPGNSQMRVGVWYTPDVDPHAEADAPELAGTPADEEAVRAFVSHFDPCQQT</sequence>
<keyword evidence="1" id="KW-1133">Transmembrane helix</keyword>
<evidence type="ECO:0000256" key="1">
    <source>
        <dbReference type="SAM" id="Phobius"/>
    </source>
</evidence>
<reference evidence="2" key="1">
    <citation type="journal article" date="2018" name="J. Ind. Microbiol. Biotechnol.">
        <title>Genome mining reveals uncommon alkylpyrones as type III PKS products from myxobacteria.</title>
        <authorList>
            <person name="Hug J.J."/>
            <person name="Panter F."/>
            <person name="Krug D."/>
            <person name="Muller R."/>
        </authorList>
    </citation>
    <scope>NUCLEOTIDE SEQUENCE</scope>
    <source>
        <strain evidence="2">MCy10622</strain>
    </source>
</reference>
<keyword evidence="1" id="KW-0812">Transmembrane</keyword>
<name>A0A3Q8I524_9BACT</name>
<organism evidence="2">
    <name type="scientific">Aggregicoccus edonensis</name>
    <dbReference type="NCBI Taxonomy" id="1450165"/>
    <lineage>
        <taxon>Bacteria</taxon>
        <taxon>Pseudomonadati</taxon>
        <taxon>Myxococcota</taxon>
        <taxon>Myxococcia</taxon>
        <taxon>Myxococcales</taxon>
        <taxon>Cystobacterineae</taxon>
        <taxon>Myxococcaceae</taxon>
        <taxon>Aggregicoccus</taxon>
    </lineage>
</organism>
<feature type="transmembrane region" description="Helical" evidence="1">
    <location>
        <begin position="16"/>
        <end position="41"/>
    </location>
</feature>
<evidence type="ECO:0000313" key="2">
    <source>
        <dbReference type="EMBL" id="AYM52660.1"/>
    </source>
</evidence>
<dbReference type="AlphaFoldDB" id="A0A3Q8I524"/>
<proteinExistence type="predicted"/>
<dbReference type="EMBL" id="MH908881">
    <property type="protein sequence ID" value="AYM52660.1"/>
    <property type="molecule type" value="Genomic_DNA"/>
</dbReference>
<keyword evidence="1" id="KW-0472">Membrane</keyword>
<accession>A0A3Q8I524</accession>